<feature type="compositionally biased region" description="Low complexity" evidence="10">
    <location>
        <begin position="1038"/>
        <end position="1047"/>
    </location>
</feature>
<dbReference type="Proteomes" id="UP000076871">
    <property type="component" value="Unassembled WGS sequence"/>
</dbReference>
<evidence type="ECO:0000256" key="10">
    <source>
        <dbReference type="SAM" id="MobiDB-lite"/>
    </source>
</evidence>
<comment type="subcellular location">
    <subcellularLocation>
        <location evidence="1 9">Nucleus</location>
    </subcellularLocation>
</comment>
<feature type="compositionally biased region" description="Polar residues" evidence="10">
    <location>
        <begin position="1255"/>
        <end position="1266"/>
    </location>
</feature>
<evidence type="ECO:0000256" key="1">
    <source>
        <dbReference type="ARBA" id="ARBA00004123"/>
    </source>
</evidence>
<dbReference type="PANTHER" id="PTHR14025">
    <property type="entry name" value="FANCONI ANEMIA GROUP M FANCM FAMILY MEMBER"/>
    <property type="match status" value="1"/>
</dbReference>
<evidence type="ECO:0000256" key="8">
    <source>
        <dbReference type="ARBA" id="ARBA00047995"/>
    </source>
</evidence>
<comment type="function">
    <text evidence="9">ATP-dependent DNA helicase involved in DNA damage repair by homologous recombination and in genome maintenance. Capable of unwinding D-loops. Plays a role in limiting crossover recombinants during mitotic DNA double-strand break (DSB) repair. Component of a FANCM-MHF complex which promotes gene conversion at blocked replication forks, probably by reversal of the stalled fork.</text>
</comment>
<sequence>MSSDEYFDDELDSAFLQEVDAIEAANTSYSAPARMAKHANKLVLPHDVIVLSDSDSFTAVDSGTADPESVAQTRGGNDRHDAQPIAGSSAVHRTSSKGRLQTTLFGDVLQKNASKSKIHNKPVSKAPVERSHSGNRHQVGGRTKKTKQWDHTAFAKSGWRQSAAEKKRKAKSKLFCNEEEEEDGGEEEPVEFEQFPAPLPPMKTKPDLLAGKRWLYPLNHPKRDYQFNIVKRCLFDNTLVALPTGMGKTFIAGVVMLNFFNWFPEGKVVFLAPSKPLVAQQIEACHKSCGIPGSQAAELTGETPKAKRLKLWEAKRVFYMTPQTLLSDLITSNCDPQDIVLIVIDEAHKGTGDYAYAQVLRFMMAKNPHFRVLALTATPGGDPEAVQEIIDRLHISHIEIRDEESLDLRRYMHTKALEQHIVAMSEDVIKIRDLLAKVMQPMIKQIQNAGAMMGSSDPVTLHSFRCQKAIGELHTRKANFLMGTASKLGALARAMGYLLEASTNMCYSTLNGIFLSGEEPNGTKGPTNAQKALQNNPAFQAVMKEIEAQRNRGFSVHPKMDKLRVLLVQYFATKMLDEEETAAGDPPAPDRTDESRVMVFVSFRECVDEVVKFLNRENPLIRATRFIGQGTDKQGKKGIAQREQLEVIKKFKSGEFNVLVATSIGEEGLDIGEVDMIVCYDAQKTPIRMLQRIGRTGRKRDGVVHVLLAQGREERNWDKANDKYKNVQHFIVRAEELELYDDVERLLPDHIKPECSELFMEIEEYVREDQGSRKGSRVDDDGSQLPKSKKRKRDDNPLRNVPEGACAGFVTVKDLLVKDGAKKKRKASPEFDVLAGEDDEDDLEIEAGVFVPPRRTVSTSAVSTEPKTKKLRRAKTIAAGGGDNEKPRPRKSKAKQVALPTSSDFERMGVDDDDDKEIEKGLDLLKKCSRVKSPSLSPSRQKTKREPTTKANDDVIDLITPAHSFREHSATPSLSSSPARWPKPRAGSIASDAEEARKSPSVIVLSSSPDLPLRSRSGSASSGHKPQTTAEKPRSRQRSLSPPSSQGQAGGSMAWLIDDDDDPDVQLEHSSPLPRGEVLLQEETSEDDIDLLSRLDVRSSRSTSQTASLHAKSKSKVAHGKALAAGQMLPPALPARFAEPSSSPSDEALPPATFAVRAPGKTAKKRVVAVDSSPLATPPPSQRRLQREQCSPSPPSRRGNAAKPRKRQFKNLAEAQKRNPWIDVEASHSGDERSVGSSGPEHSGDEYEKDFVTGSPATQASPSYDQSAVYRRSLFTQAPGGAAKNPIFADHPARPGRGSRARNDFSSARHVLSSSPPLEDEDDDYMLGSFIVDDDAEISFSASASSDL</sequence>
<dbReference type="GO" id="GO:0043138">
    <property type="term" value="F:3'-5' DNA helicase activity"/>
    <property type="evidence" value="ECO:0007669"/>
    <property type="project" value="InterPro"/>
</dbReference>
<reference evidence="13 14" key="1">
    <citation type="journal article" date="2016" name="Mol. Biol. Evol.">
        <title>Comparative Genomics of Early-Diverging Mushroom-Forming Fungi Provides Insights into the Origins of Lignocellulose Decay Capabilities.</title>
        <authorList>
            <person name="Nagy L.G."/>
            <person name="Riley R."/>
            <person name="Tritt A."/>
            <person name="Adam C."/>
            <person name="Daum C."/>
            <person name="Floudas D."/>
            <person name="Sun H."/>
            <person name="Yadav J.S."/>
            <person name="Pangilinan J."/>
            <person name="Larsson K.H."/>
            <person name="Matsuura K."/>
            <person name="Barry K."/>
            <person name="Labutti K."/>
            <person name="Kuo R."/>
            <person name="Ohm R.A."/>
            <person name="Bhattacharya S.S."/>
            <person name="Shirouzu T."/>
            <person name="Yoshinaga Y."/>
            <person name="Martin F.M."/>
            <person name="Grigoriev I.V."/>
            <person name="Hibbett D.S."/>
        </authorList>
    </citation>
    <scope>NUCLEOTIDE SEQUENCE [LARGE SCALE GENOMIC DNA]</scope>
    <source>
        <strain evidence="13 14">93-53</strain>
    </source>
</reference>
<feature type="region of interest" description="Disordered" evidence="10">
    <location>
        <begin position="59"/>
        <end position="99"/>
    </location>
</feature>
<keyword evidence="14" id="KW-1185">Reference proteome</keyword>
<evidence type="ECO:0000313" key="13">
    <source>
        <dbReference type="EMBL" id="KZT06380.1"/>
    </source>
</evidence>
<dbReference type="EMBL" id="KV427625">
    <property type="protein sequence ID" value="KZT06380.1"/>
    <property type="molecule type" value="Genomic_DNA"/>
</dbReference>
<evidence type="ECO:0000256" key="3">
    <source>
        <dbReference type="ARBA" id="ARBA00022741"/>
    </source>
</evidence>
<feature type="region of interest" description="Disordered" evidence="10">
    <location>
        <begin position="170"/>
        <end position="197"/>
    </location>
</feature>
<evidence type="ECO:0000259" key="12">
    <source>
        <dbReference type="PROSITE" id="PS51194"/>
    </source>
</evidence>
<dbReference type="InterPro" id="IPR014001">
    <property type="entry name" value="Helicase_ATP-bd"/>
</dbReference>
<dbReference type="InterPro" id="IPR044749">
    <property type="entry name" value="FANCM_DEXDc"/>
</dbReference>
<dbReference type="STRING" id="1314785.A0A165E7B2"/>
<dbReference type="GeneID" id="63821472"/>
<evidence type="ECO:0000256" key="5">
    <source>
        <dbReference type="ARBA" id="ARBA00022806"/>
    </source>
</evidence>
<dbReference type="PANTHER" id="PTHR14025:SF20">
    <property type="entry name" value="FANCONI ANEMIA GROUP M PROTEIN"/>
    <property type="match status" value="1"/>
</dbReference>
<dbReference type="EC" id="3.6.4.12" evidence="9"/>
<dbReference type="InterPro" id="IPR027417">
    <property type="entry name" value="P-loop_NTPase"/>
</dbReference>
<feature type="compositionally biased region" description="Basic and acidic residues" evidence="10">
    <location>
        <begin position="917"/>
        <end position="926"/>
    </location>
</feature>
<organism evidence="13 14">
    <name type="scientific">Laetiporus sulphureus 93-53</name>
    <dbReference type="NCBI Taxonomy" id="1314785"/>
    <lineage>
        <taxon>Eukaryota</taxon>
        <taxon>Fungi</taxon>
        <taxon>Dikarya</taxon>
        <taxon>Basidiomycota</taxon>
        <taxon>Agaricomycotina</taxon>
        <taxon>Agaricomycetes</taxon>
        <taxon>Polyporales</taxon>
        <taxon>Laetiporus</taxon>
    </lineage>
</organism>
<dbReference type="InParanoid" id="A0A165E7B2"/>
<accession>A0A165E7B2</accession>
<dbReference type="PROSITE" id="PS51192">
    <property type="entry name" value="HELICASE_ATP_BIND_1"/>
    <property type="match status" value="1"/>
</dbReference>
<protein>
    <recommendedName>
        <fullName evidence="9">ATP-dependent DNA helicase</fullName>
        <ecNumber evidence="9">3.6.4.12</ecNumber>
    </recommendedName>
</protein>
<dbReference type="CDD" id="cd12091">
    <property type="entry name" value="FANCM_ID"/>
    <property type="match status" value="1"/>
</dbReference>
<dbReference type="SMART" id="SM00487">
    <property type="entry name" value="DEXDc"/>
    <property type="match status" value="1"/>
</dbReference>
<evidence type="ECO:0000259" key="11">
    <source>
        <dbReference type="PROSITE" id="PS51192"/>
    </source>
</evidence>
<feature type="region of interest" description="Disordered" evidence="10">
    <location>
        <begin position="770"/>
        <end position="803"/>
    </location>
</feature>
<dbReference type="GO" id="GO:0016887">
    <property type="term" value="F:ATP hydrolysis activity"/>
    <property type="evidence" value="ECO:0007669"/>
    <property type="project" value="RHEA"/>
</dbReference>
<dbReference type="OrthoDB" id="164902at2759"/>
<feature type="compositionally biased region" description="Polar residues" evidence="10">
    <location>
        <begin position="856"/>
        <end position="865"/>
    </location>
</feature>
<dbReference type="GO" id="GO:0036297">
    <property type="term" value="P:interstrand cross-link repair"/>
    <property type="evidence" value="ECO:0007669"/>
    <property type="project" value="TreeGrafter"/>
</dbReference>
<dbReference type="Pfam" id="PF00271">
    <property type="entry name" value="Helicase_C"/>
    <property type="match status" value="1"/>
</dbReference>
<comment type="similarity">
    <text evidence="2 9">Belongs to the DEAD box helicase family. DEAH subfamily. FANCM sub-subfamily.</text>
</comment>
<keyword evidence="4 13" id="KW-0378">Hydrolase</keyword>
<dbReference type="InterPro" id="IPR011545">
    <property type="entry name" value="DEAD/DEAH_box_helicase_dom"/>
</dbReference>
<dbReference type="RefSeq" id="XP_040764120.1">
    <property type="nucleotide sequence ID" value="XM_040904442.1"/>
</dbReference>
<dbReference type="GO" id="GO:0045003">
    <property type="term" value="P:double-strand break repair via synthesis-dependent strand annealing"/>
    <property type="evidence" value="ECO:0007669"/>
    <property type="project" value="TreeGrafter"/>
</dbReference>
<dbReference type="SMART" id="SM00490">
    <property type="entry name" value="HELICc"/>
    <property type="match status" value="1"/>
</dbReference>
<feature type="compositionally biased region" description="Polar residues" evidence="10">
    <location>
        <begin position="1020"/>
        <end position="1030"/>
    </location>
</feature>
<dbReference type="PROSITE" id="PS51194">
    <property type="entry name" value="HELICASE_CTER"/>
    <property type="match status" value="1"/>
</dbReference>
<keyword evidence="7" id="KW-0539">Nucleus</keyword>
<dbReference type="InterPro" id="IPR039686">
    <property type="entry name" value="FANCM/Mph1-like_ID"/>
</dbReference>
<dbReference type="Pfam" id="PF00270">
    <property type="entry name" value="DEAD"/>
    <property type="match status" value="1"/>
</dbReference>
<dbReference type="GO" id="GO:0005524">
    <property type="term" value="F:ATP binding"/>
    <property type="evidence" value="ECO:0007669"/>
    <property type="project" value="UniProtKB-UniRule"/>
</dbReference>
<feature type="compositionally biased region" description="Low complexity" evidence="10">
    <location>
        <begin position="1005"/>
        <end position="1019"/>
    </location>
</feature>
<feature type="compositionally biased region" description="Acidic residues" evidence="10">
    <location>
        <begin position="177"/>
        <end position="191"/>
    </location>
</feature>
<proteinExistence type="inferred from homology"/>
<dbReference type="CDD" id="cd18033">
    <property type="entry name" value="DEXDc_FANCM"/>
    <property type="match status" value="1"/>
</dbReference>
<gene>
    <name evidence="13" type="ORF">LAESUDRAFT_653695</name>
</gene>
<evidence type="ECO:0000256" key="4">
    <source>
        <dbReference type="ARBA" id="ARBA00022801"/>
    </source>
</evidence>
<evidence type="ECO:0000256" key="9">
    <source>
        <dbReference type="RuleBase" id="RU367027"/>
    </source>
</evidence>
<dbReference type="SUPFAM" id="SSF52540">
    <property type="entry name" value="P-loop containing nucleoside triphosphate hydrolases"/>
    <property type="match status" value="1"/>
</dbReference>
<dbReference type="CDD" id="cd18801">
    <property type="entry name" value="SF2_C_FANCM_Hef"/>
    <property type="match status" value="1"/>
</dbReference>
<dbReference type="GO" id="GO:0005634">
    <property type="term" value="C:nucleus"/>
    <property type="evidence" value="ECO:0007669"/>
    <property type="project" value="UniProtKB-SubCell"/>
</dbReference>
<dbReference type="Gene3D" id="3.40.50.300">
    <property type="entry name" value="P-loop containing nucleotide triphosphate hydrolases"/>
    <property type="match status" value="2"/>
</dbReference>
<evidence type="ECO:0000313" key="14">
    <source>
        <dbReference type="Proteomes" id="UP000076871"/>
    </source>
</evidence>
<evidence type="ECO:0000256" key="2">
    <source>
        <dbReference type="ARBA" id="ARBA00009889"/>
    </source>
</evidence>
<feature type="region of interest" description="Disordered" evidence="10">
    <location>
        <begin position="111"/>
        <end position="149"/>
    </location>
</feature>
<dbReference type="InterPro" id="IPR001650">
    <property type="entry name" value="Helicase_C-like"/>
</dbReference>
<feature type="domain" description="Helicase C-terminal" evidence="12">
    <location>
        <begin position="567"/>
        <end position="751"/>
    </location>
</feature>
<keyword evidence="5" id="KW-0347">Helicase</keyword>
<keyword evidence="6" id="KW-0067">ATP-binding</keyword>
<dbReference type="GO" id="GO:0009378">
    <property type="term" value="F:four-way junction helicase activity"/>
    <property type="evidence" value="ECO:0007669"/>
    <property type="project" value="TreeGrafter"/>
</dbReference>
<comment type="catalytic activity">
    <reaction evidence="8 9">
        <text>ATP + H2O = ADP + phosphate + H(+)</text>
        <dbReference type="Rhea" id="RHEA:13065"/>
        <dbReference type="ChEBI" id="CHEBI:15377"/>
        <dbReference type="ChEBI" id="CHEBI:15378"/>
        <dbReference type="ChEBI" id="CHEBI:30616"/>
        <dbReference type="ChEBI" id="CHEBI:43474"/>
        <dbReference type="ChEBI" id="CHEBI:456216"/>
        <dbReference type="EC" id="3.6.4.12"/>
    </reaction>
</comment>
<feature type="compositionally biased region" description="Basic and acidic residues" evidence="10">
    <location>
        <begin position="770"/>
        <end position="780"/>
    </location>
</feature>
<feature type="compositionally biased region" description="Basic and acidic residues" evidence="10">
    <location>
        <begin position="1225"/>
        <end position="1234"/>
    </location>
</feature>
<feature type="compositionally biased region" description="Basic and acidic residues" evidence="10">
    <location>
        <begin position="1242"/>
        <end position="1251"/>
    </location>
</feature>
<dbReference type="FunFam" id="3.40.50.300:FF:000861">
    <property type="entry name" value="Fanconi anemia, complementation group M"/>
    <property type="match status" value="1"/>
</dbReference>
<feature type="domain" description="Helicase ATP-binding" evidence="11">
    <location>
        <begin position="229"/>
        <end position="397"/>
    </location>
</feature>
<keyword evidence="3" id="KW-0547">Nucleotide-binding</keyword>
<feature type="region of interest" description="Disordered" evidence="10">
    <location>
        <begin position="856"/>
        <end position="1322"/>
    </location>
</feature>
<dbReference type="GO" id="GO:0000400">
    <property type="term" value="F:four-way junction DNA binding"/>
    <property type="evidence" value="ECO:0007669"/>
    <property type="project" value="TreeGrafter"/>
</dbReference>
<evidence type="ECO:0000256" key="7">
    <source>
        <dbReference type="ARBA" id="ARBA00023242"/>
    </source>
</evidence>
<comment type="subunit">
    <text evidence="9">Interacts with the MHF histone-fold complex to form the FANCM-MHF complex.</text>
</comment>
<feature type="compositionally biased region" description="Basic and acidic residues" evidence="10">
    <location>
        <begin position="944"/>
        <end position="953"/>
    </location>
</feature>
<evidence type="ECO:0000256" key="6">
    <source>
        <dbReference type="ARBA" id="ARBA00022840"/>
    </source>
</evidence>
<name>A0A165E7B2_9APHY</name>